<dbReference type="OrthoDB" id="6195716at2"/>
<comment type="caution">
    <text evidence="5">The sequence shown here is derived from an EMBL/GenBank/DDBJ whole genome shotgun (WGS) entry which is preliminary data.</text>
</comment>
<accession>A0A4V3F4W7</accession>
<dbReference type="PROSITE" id="PS50995">
    <property type="entry name" value="HTH_MARR_2"/>
    <property type="match status" value="1"/>
</dbReference>
<dbReference type="Proteomes" id="UP000295341">
    <property type="component" value="Unassembled WGS sequence"/>
</dbReference>
<dbReference type="InterPro" id="IPR036388">
    <property type="entry name" value="WH-like_DNA-bd_sf"/>
</dbReference>
<dbReference type="Pfam" id="PF12802">
    <property type="entry name" value="MarR_2"/>
    <property type="match status" value="1"/>
</dbReference>
<dbReference type="PRINTS" id="PR00598">
    <property type="entry name" value="HTHMARR"/>
</dbReference>
<dbReference type="PROSITE" id="PS01117">
    <property type="entry name" value="HTH_MARR_1"/>
    <property type="match status" value="1"/>
</dbReference>
<organism evidence="5 6">
    <name type="scientific">Panacagrimonas perspica</name>
    <dbReference type="NCBI Taxonomy" id="381431"/>
    <lineage>
        <taxon>Bacteria</taxon>
        <taxon>Pseudomonadati</taxon>
        <taxon>Pseudomonadota</taxon>
        <taxon>Gammaproteobacteria</taxon>
        <taxon>Nevskiales</taxon>
        <taxon>Nevskiaceae</taxon>
        <taxon>Panacagrimonas</taxon>
    </lineage>
</organism>
<dbReference type="PANTHER" id="PTHR33164">
    <property type="entry name" value="TRANSCRIPTIONAL REGULATOR, MARR FAMILY"/>
    <property type="match status" value="1"/>
</dbReference>
<dbReference type="GO" id="GO:0003677">
    <property type="term" value="F:DNA binding"/>
    <property type="evidence" value="ECO:0007669"/>
    <property type="project" value="UniProtKB-KW"/>
</dbReference>
<dbReference type="AlphaFoldDB" id="A0A4V3F4W7"/>
<dbReference type="InterPro" id="IPR036390">
    <property type="entry name" value="WH_DNA-bd_sf"/>
</dbReference>
<dbReference type="InterPro" id="IPR023187">
    <property type="entry name" value="Tscrpt_reg_MarR-type_CS"/>
</dbReference>
<keyword evidence="6" id="KW-1185">Reference proteome</keyword>
<dbReference type="EMBL" id="SOBT01000010">
    <property type="protein sequence ID" value="TDU26906.1"/>
    <property type="molecule type" value="Genomic_DNA"/>
</dbReference>
<name>A0A4V3F4W7_9GAMM</name>
<reference evidence="5 6" key="1">
    <citation type="submission" date="2019-03" db="EMBL/GenBank/DDBJ databases">
        <title>Genomic Encyclopedia of Type Strains, Phase IV (KMG-IV): sequencing the most valuable type-strain genomes for metagenomic binning, comparative biology and taxonomic classification.</title>
        <authorList>
            <person name="Goeker M."/>
        </authorList>
    </citation>
    <scope>NUCLEOTIDE SEQUENCE [LARGE SCALE GENOMIC DNA]</scope>
    <source>
        <strain evidence="5 6">DSM 26377</strain>
    </source>
</reference>
<evidence type="ECO:0000256" key="2">
    <source>
        <dbReference type="ARBA" id="ARBA00023125"/>
    </source>
</evidence>
<evidence type="ECO:0000313" key="5">
    <source>
        <dbReference type="EMBL" id="TDU26906.1"/>
    </source>
</evidence>
<sequence>MARAKHYQASTYKARTSVGYLVKRAQTAMVNGIEPAFAEHGFNLMQWIVLIYLRDGIALNAKDICAEFQYNSGALTRVIDQLEERGYIERRRSRNDRRSVELHLTDSGRELVKSLVPVVVDRLNQALSDFTRAEVSELTRLLNKLIAGSQSMASAGEAA</sequence>
<dbReference type="SMART" id="SM00347">
    <property type="entry name" value="HTH_MARR"/>
    <property type="match status" value="1"/>
</dbReference>
<dbReference type="InterPro" id="IPR000835">
    <property type="entry name" value="HTH_MarR-typ"/>
</dbReference>
<dbReference type="RefSeq" id="WP_133883062.1">
    <property type="nucleotide sequence ID" value="NZ_MWIN01000009.1"/>
</dbReference>
<dbReference type="InterPro" id="IPR039422">
    <property type="entry name" value="MarR/SlyA-like"/>
</dbReference>
<keyword evidence="1" id="KW-0805">Transcription regulation</keyword>
<protein>
    <submittedName>
        <fullName evidence="5">MarR family transcriptional regulator</fullName>
    </submittedName>
</protein>
<feature type="domain" description="HTH marR-type" evidence="4">
    <location>
        <begin position="15"/>
        <end position="147"/>
    </location>
</feature>
<keyword evidence="3" id="KW-0804">Transcription</keyword>
<proteinExistence type="predicted"/>
<dbReference type="SUPFAM" id="SSF46785">
    <property type="entry name" value="Winged helix' DNA-binding domain"/>
    <property type="match status" value="1"/>
</dbReference>
<keyword evidence="2" id="KW-0238">DNA-binding</keyword>
<dbReference type="GO" id="GO:0006950">
    <property type="term" value="P:response to stress"/>
    <property type="evidence" value="ECO:0007669"/>
    <property type="project" value="TreeGrafter"/>
</dbReference>
<dbReference type="Gene3D" id="1.10.10.10">
    <property type="entry name" value="Winged helix-like DNA-binding domain superfamily/Winged helix DNA-binding domain"/>
    <property type="match status" value="1"/>
</dbReference>
<dbReference type="PANTHER" id="PTHR33164:SF101">
    <property type="entry name" value="TRANSCRIPTIONAL REPRESSOR MPRA"/>
    <property type="match status" value="1"/>
</dbReference>
<evidence type="ECO:0000256" key="3">
    <source>
        <dbReference type="ARBA" id="ARBA00023163"/>
    </source>
</evidence>
<evidence type="ECO:0000256" key="1">
    <source>
        <dbReference type="ARBA" id="ARBA00023015"/>
    </source>
</evidence>
<evidence type="ECO:0000259" key="4">
    <source>
        <dbReference type="PROSITE" id="PS50995"/>
    </source>
</evidence>
<gene>
    <name evidence="5" type="ORF">DFR24_3938</name>
</gene>
<evidence type="ECO:0000313" key="6">
    <source>
        <dbReference type="Proteomes" id="UP000295341"/>
    </source>
</evidence>
<dbReference type="GO" id="GO:0003700">
    <property type="term" value="F:DNA-binding transcription factor activity"/>
    <property type="evidence" value="ECO:0007669"/>
    <property type="project" value="InterPro"/>
</dbReference>